<name>A0A4P5PFA7_9ENTE</name>
<feature type="site" description="Important for catalytic activity and assists the phosphoryl transfer reaction to Asp8 by balancing charge and orienting the reacting groups" evidence="15">
    <location>
        <position position="115"/>
    </location>
</feature>
<dbReference type="SFLD" id="SFLDG01129">
    <property type="entry name" value="C1.5:_HAD__Beta-PGM__Phosphata"/>
    <property type="match status" value="1"/>
</dbReference>
<evidence type="ECO:0000256" key="14">
    <source>
        <dbReference type="PIRSR" id="PIRSR610972-3"/>
    </source>
</evidence>
<dbReference type="GO" id="GO:0008801">
    <property type="term" value="F:beta-phosphoglucomutase activity"/>
    <property type="evidence" value="ECO:0007669"/>
    <property type="project" value="UniProtKB-EC"/>
</dbReference>
<dbReference type="OrthoDB" id="9797743at2"/>
<dbReference type="GO" id="GO:0005975">
    <property type="term" value="P:carbohydrate metabolic process"/>
    <property type="evidence" value="ECO:0007669"/>
    <property type="project" value="InterPro"/>
</dbReference>
<keyword evidence="4" id="KW-0597">Phosphoprotein</keyword>
<dbReference type="PANTHER" id="PTHR46193:SF18">
    <property type="entry name" value="HEXITOL PHOSPHATASE B"/>
    <property type="match status" value="1"/>
</dbReference>
<feature type="active site" description="Proton donor/acceptor" evidence="12">
    <location>
        <position position="10"/>
    </location>
</feature>
<evidence type="ECO:0000256" key="5">
    <source>
        <dbReference type="ARBA" id="ARBA00022723"/>
    </source>
</evidence>
<feature type="binding site" evidence="13">
    <location>
        <position position="51"/>
    </location>
    <ligand>
        <name>substrate</name>
    </ligand>
</feature>
<keyword evidence="17" id="KW-1185">Reference proteome</keyword>
<dbReference type="InterPro" id="IPR051600">
    <property type="entry name" value="Beta-PGM-like"/>
</dbReference>
<dbReference type="InterPro" id="IPR036412">
    <property type="entry name" value="HAD-like_sf"/>
</dbReference>
<keyword evidence="8" id="KW-0119">Carbohydrate metabolism</keyword>
<evidence type="ECO:0000313" key="17">
    <source>
        <dbReference type="Proteomes" id="UP000290567"/>
    </source>
</evidence>
<comment type="similarity">
    <text evidence="2">Belongs to the HAD-like hydrolase superfamily. CbbY/CbbZ/Gph/YieH family.</text>
</comment>
<keyword evidence="7" id="KW-0413">Isomerase</keyword>
<keyword evidence="3" id="KW-0963">Cytoplasm</keyword>
<dbReference type="CDD" id="cd02598">
    <property type="entry name" value="HAD_BPGM"/>
    <property type="match status" value="1"/>
</dbReference>
<dbReference type="InterPro" id="IPR006439">
    <property type="entry name" value="HAD-SF_hydro_IA"/>
</dbReference>
<dbReference type="InterPro" id="IPR023214">
    <property type="entry name" value="HAD_sf"/>
</dbReference>
<protein>
    <recommendedName>
        <fullName evidence="11">Beta-phosphoglucomutase</fullName>
        <ecNumber evidence="10">5.4.2.6</ecNumber>
    </recommendedName>
</protein>
<dbReference type="SFLD" id="SFLDG01135">
    <property type="entry name" value="C1.5.6:_HAD__Beta-PGM__Phospha"/>
    <property type="match status" value="1"/>
</dbReference>
<dbReference type="EC" id="5.4.2.6" evidence="10"/>
<feature type="binding site" evidence="13">
    <location>
        <begin position="8"/>
        <end position="10"/>
    </location>
    <ligand>
        <name>substrate</name>
    </ligand>
</feature>
<dbReference type="GO" id="GO:0000287">
    <property type="term" value="F:magnesium ion binding"/>
    <property type="evidence" value="ECO:0007669"/>
    <property type="project" value="InterPro"/>
</dbReference>
<evidence type="ECO:0000256" key="12">
    <source>
        <dbReference type="PIRSR" id="PIRSR610972-1"/>
    </source>
</evidence>
<feature type="binding site" evidence="13">
    <location>
        <position position="77"/>
    </location>
    <ligand>
        <name>substrate</name>
    </ligand>
</feature>
<dbReference type="RefSeq" id="WP_146623474.1">
    <property type="nucleotide sequence ID" value="NZ_BJCC01000027.1"/>
</dbReference>
<sequence length="222" mass="24276">MFKAVLFDLDGVITDTAEYHYQAWKKLGEEIGIVMDRTFNEQLKGVSREDSLTLLLTHGNRLSDFSDEQFAALAARKNEYYVEMIQKVSPKDVYSGILDLLKALRADQIKICLASASKNGPFLLERMALTDYFDGIADPASVGAGKPAPDIFIKAAEIVGVSPKECIGIEDAQAGIQAIKASGALAIGVGTQEQLGTDIPIVSSTKELTHAYLKNCWEIFRQ</sequence>
<feature type="binding site" evidence="13">
    <location>
        <position position="146"/>
    </location>
    <ligand>
        <name>substrate</name>
    </ligand>
</feature>
<comment type="subcellular location">
    <subcellularLocation>
        <location evidence="1">Cytoplasm</location>
    </subcellularLocation>
</comment>
<dbReference type="EMBL" id="BJCC01000027">
    <property type="protein sequence ID" value="GCF95071.1"/>
    <property type="molecule type" value="Genomic_DNA"/>
</dbReference>
<feature type="active site" description="Nucleophile" evidence="12">
    <location>
        <position position="8"/>
    </location>
</feature>
<keyword evidence="5 14" id="KW-0479">Metal-binding</keyword>
<dbReference type="Gene3D" id="3.40.50.1000">
    <property type="entry name" value="HAD superfamily/HAD-like"/>
    <property type="match status" value="1"/>
</dbReference>
<feature type="binding site" evidence="14">
    <location>
        <position position="171"/>
    </location>
    <ligand>
        <name>Mg(2+)</name>
        <dbReference type="ChEBI" id="CHEBI:18420"/>
    </ligand>
</feature>
<dbReference type="SUPFAM" id="SSF56784">
    <property type="entry name" value="HAD-like"/>
    <property type="match status" value="1"/>
</dbReference>
<dbReference type="NCBIfam" id="TIGR02009">
    <property type="entry name" value="PGMB-YQAB-SF"/>
    <property type="match status" value="1"/>
</dbReference>
<organism evidence="16 17">
    <name type="scientific">Enterococcus florum</name>
    <dbReference type="NCBI Taxonomy" id="2480627"/>
    <lineage>
        <taxon>Bacteria</taxon>
        <taxon>Bacillati</taxon>
        <taxon>Bacillota</taxon>
        <taxon>Bacilli</taxon>
        <taxon>Lactobacillales</taxon>
        <taxon>Enterococcaceae</taxon>
        <taxon>Enterococcus</taxon>
    </lineage>
</organism>
<reference evidence="17" key="1">
    <citation type="submission" date="2019-02" db="EMBL/GenBank/DDBJ databases">
        <title>Draft genome sequence of Enterococcus sp. Gos25-1.</title>
        <authorList>
            <person name="Tanaka N."/>
            <person name="Shiwa Y."/>
            <person name="Fujita N."/>
        </authorList>
    </citation>
    <scope>NUCLEOTIDE SEQUENCE [LARGE SCALE GENOMIC DNA]</scope>
    <source>
        <strain evidence="17">Gos25-1</strain>
    </source>
</reference>
<dbReference type="NCBIfam" id="TIGR01990">
    <property type="entry name" value="bPGM"/>
    <property type="match status" value="1"/>
</dbReference>
<dbReference type="PANTHER" id="PTHR46193">
    <property type="entry name" value="6-PHOSPHOGLUCONATE PHOSPHATASE"/>
    <property type="match status" value="1"/>
</dbReference>
<evidence type="ECO:0000256" key="2">
    <source>
        <dbReference type="ARBA" id="ARBA00006171"/>
    </source>
</evidence>
<feature type="binding site" evidence="14">
    <location>
        <position position="170"/>
    </location>
    <ligand>
        <name>Mg(2+)</name>
        <dbReference type="ChEBI" id="CHEBI:18420"/>
    </ligand>
</feature>
<feature type="binding site" evidence="13">
    <location>
        <begin position="43"/>
        <end position="48"/>
    </location>
    <ligand>
        <name>substrate</name>
    </ligand>
</feature>
<evidence type="ECO:0000256" key="11">
    <source>
        <dbReference type="ARBA" id="ARBA00044991"/>
    </source>
</evidence>
<dbReference type="SFLD" id="SFLDS00003">
    <property type="entry name" value="Haloacid_Dehalogenase"/>
    <property type="match status" value="1"/>
</dbReference>
<dbReference type="AlphaFoldDB" id="A0A4P5PFA7"/>
<comment type="cofactor">
    <cofactor evidence="14">
        <name>Mg(2+)</name>
        <dbReference type="ChEBI" id="CHEBI:18420"/>
    </cofactor>
    <text evidence="14">Binds 2 magnesium ions per subunit.</text>
</comment>
<dbReference type="InterPro" id="IPR023198">
    <property type="entry name" value="PGP-like_dom2"/>
</dbReference>
<evidence type="ECO:0000256" key="3">
    <source>
        <dbReference type="ARBA" id="ARBA00022490"/>
    </source>
</evidence>
<evidence type="ECO:0000256" key="13">
    <source>
        <dbReference type="PIRSR" id="PIRSR610972-2"/>
    </source>
</evidence>
<evidence type="ECO:0000256" key="1">
    <source>
        <dbReference type="ARBA" id="ARBA00004496"/>
    </source>
</evidence>
<feature type="binding site" evidence="14">
    <location>
        <position position="8"/>
    </location>
    <ligand>
        <name>Mg(2+)</name>
        <dbReference type="ChEBI" id="CHEBI:18420"/>
    </ligand>
</feature>
<dbReference type="SFLD" id="SFLDF00046">
    <property type="entry name" value="beta-phosphoglucomutase"/>
    <property type="match status" value="1"/>
</dbReference>
<dbReference type="GO" id="GO:0005737">
    <property type="term" value="C:cytoplasm"/>
    <property type="evidence" value="ECO:0007669"/>
    <property type="project" value="UniProtKB-SubCell"/>
</dbReference>
<accession>A0A4P5PFA7</accession>
<dbReference type="Proteomes" id="UP000290567">
    <property type="component" value="Unassembled WGS sequence"/>
</dbReference>
<feature type="site" description="Important for catalytic activity and assists the phosphoryl transfer reaction to Asp8 by balancing charge and orienting the reacting groups" evidence="15">
    <location>
        <position position="146"/>
    </location>
</feature>
<dbReference type="FunFam" id="1.10.150.240:FF:000010">
    <property type="entry name" value="Beta-phosphoglucomutase"/>
    <property type="match status" value="1"/>
</dbReference>
<dbReference type="Pfam" id="PF00702">
    <property type="entry name" value="Hydrolase"/>
    <property type="match status" value="1"/>
</dbReference>
<gene>
    <name evidence="16" type="primary">pgmB</name>
    <name evidence="16" type="ORF">NRIC_29620</name>
</gene>
<feature type="binding site" evidence="13">
    <location>
        <begin position="115"/>
        <end position="119"/>
    </location>
    <ligand>
        <name>substrate</name>
    </ligand>
</feature>
<dbReference type="PRINTS" id="PR00413">
    <property type="entry name" value="HADHALOGNASE"/>
</dbReference>
<evidence type="ECO:0000256" key="4">
    <source>
        <dbReference type="ARBA" id="ARBA00022553"/>
    </source>
</evidence>
<dbReference type="NCBIfam" id="TIGR01509">
    <property type="entry name" value="HAD-SF-IA-v3"/>
    <property type="match status" value="1"/>
</dbReference>
<evidence type="ECO:0000256" key="6">
    <source>
        <dbReference type="ARBA" id="ARBA00022842"/>
    </source>
</evidence>
<comment type="caution">
    <text evidence="16">The sequence shown here is derived from an EMBL/GenBank/DDBJ whole genome shotgun (WGS) entry which is preliminary data.</text>
</comment>
<keyword evidence="6 14" id="KW-0460">Magnesium</keyword>
<dbReference type="InterPro" id="IPR010976">
    <property type="entry name" value="B-phosphoglucomutase_hydrolase"/>
</dbReference>
<dbReference type="Gene3D" id="1.10.150.240">
    <property type="entry name" value="Putative phosphatase, domain 2"/>
    <property type="match status" value="1"/>
</dbReference>
<feature type="binding site" evidence="13">
    <location>
        <position position="24"/>
    </location>
    <ligand>
        <name>substrate</name>
    </ligand>
</feature>
<evidence type="ECO:0000313" key="16">
    <source>
        <dbReference type="EMBL" id="GCF95071.1"/>
    </source>
</evidence>
<evidence type="ECO:0000256" key="8">
    <source>
        <dbReference type="ARBA" id="ARBA00023277"/>
    </source>
</evidence>
<evidence type="ECO:0000256" key="7">
    <source>
        <dbReference type="ARBA" id="ARBA00023235"/>
    </source>
</evidence>
<evidence type="ECO:0000256" key="15">
    <source>
        <dbReference type="PIRSR" id="PIRSR610972-4"/>
    </source>
</evidence>
<proteinExistence type="inferred from homology"/>
<dbReference type="InterPro" id="IPR010972">
    <property type="entry name" value="Beta-PGM"/>
</dbReference>
<evidence type="ECO:0000256" key="10">
    <source>
        <dbReference type="ARBA" id="ARBA00044968"/>
    </source>
</evidence>
<evidence type="ECO:0000256" key="9">
    <source>
        <dbReference type="ARBA" id="ARBA00044926"/>
    </source>
</evidence>
<feature type="binding site" evidence="14">
    <location>
        <position position="10"/>
    </location>
    <ligand>
        <name>Mg(2+)</name>
        <dbReference type="ChEBI" id="CHEBI:18420"/>
    </ligand>
</feature>
<comment type="catalytic activity">
    <reaction evidence="9">
        <text>beta-D-glucose 1-phosphate = beta-D-glucose 6-phosphate</text>
        <dbReference type="Rhea" id="RHEA:20113"/>
        <dbReference type="ChEBI" id="CHEBI:57684"/>
        <dbReference type="ChEBI" id="CHEBI:58247"/>
        <dbReference type="EC" id="5.4.2.6"/>
    </reaction>
</comment>